<accession>H1S7I1</accession>
<dbReference type="SUPFAM" id="SSF56784">
    <property type="entry name" value="HAD-like"/>
    <property type="match status" value="1"/>
</dbReference>
<dbReference type="AlphaFoldDB" id="H1S7I1"/>
<dbReference type="Gene3D" id="3.40.50.1000">
    <property type="entry name" value="HAD superfamily/HAD-like"/>
    <property type="match status" value="1"/>
</dbReference>
<protein>
    <submittedName>
        <fullName evidence="1">Trehalose-phosphatase</fullName>
    </submittedName>
</protein>
<reference evidence="1 2" key="1">
    <citation type="journal article" date="2012" name="J. Bacteriol.">
        <title>De Novo Genome Project of Cupriavidus basilensis OR16.</title>
        <authorList>
            <person name="Cserhati M."/>
            <person name="Kriszt B."/>
            <person name="Szoboszlay S."/>
            <person name="Toth A."/>
            <person name="Szabo I."/>
            <person name="Tancsics A."/>
            <person name="Nagy I."/>
            <person name="Horvath B."/>
            <person name="Nagy I."/>
            <person name="Kukolya J."/>
        </authorList>
    </citation>
    <scope>NUCLEOTIDE SEQUENCE [LARGE SCALE GENOMIC DNA]</scope>
    <source>
        <strain evidence="1 2">OR16</strain>
    </source>
</reference>
<evidence type="ECO:0000313" key="2">
    <source>
        <dbReference type="Proteomes" id="UP000005808"/>
    </source>
</evidence>
<comment type="caution">
    <text evidence="1">The sequence shown here is derived from an EMBL/GenBank/DDBJ whole genome shotgun (WGS) entry which is preliminary data.</text>
</comment>
<dbReference type="Proteomes" id="UP000005808">
    <property type="component" value="Unassembled WGS sequence"/>
</dbReference>
<name>H1S7I1_9BURK</name>
<organism evidence="1 2">
    <name type="scientific">Cupriavidus basilensis OR16</name>
    <dbReference type="NCBI Taxonomy" id="1127483"/>
    <lineage>
        <taxon>Bacteria</taxon>
        <taxon>Pseudomonadati</taxon>
        <taxon>Pseudomonadota</taxon>
        <taxon>Betaproteobacteria</taxon>
        <taxon>Burkholderiales</taxon>
        <taxon>Burkholderiaceae</taxon>
        <taxon>Cupriavidus</taxon>
    </lineage>
</organism>
<dbReference type="EMBL" id="AHJE01000048">
    <property type="protein sequence ID" value="EHP41395.1"/>
    <property type="molecule type" value="Genomic_DNA"/>
</dbReference>
<dbReference type="InterPro" id="IPR023214">
    <property type="entry name" value="HAD_sf"/>
</dbReference>
<gene>
    <name evidence="1" type="ORF">OR16_19500</name>
</gene>
<sequence length="115" mass="12264">MGTLRALHRHLGGALALVSGRPIAELDHFLQPLQLPCAGVHGAELRDAGGHRLRQPDPGVPLLLPRWKSWSVRIPACSLSASQSRWRCTTAPFPTSKAWCATSRPSSPAACPASA</sequence>
<dbReference type="PATRIC" id="fig|1127483.3.peg.3910"/>
<proteinExistence type="predicted"/>
<evidence type="ECO:0000313" key="1">
    <source>
        <dbReference type="EMBL" id="EHP41395.1"/>
    </source>
</evidence>
<dbReference type="InterPro" id="IPR036412">
    <property type="entry name" value="HAD-like_sf"/>
</dbReference>